<reference evidence="1" key="1">
    <citation type="submission" date="2022-08" db="EMBL/GenBank/DDBJ databases">
        <authorList>
            <person name="Marques A."/>
        </authorList>
    </citation>
    <scope>NUCLEOTIDE SEQUENCE</scope>
    <source>
        <strain evidence="1">RhyPub2mFocal</strain>
        <tissue evidence="1">Leaves</tissue>
    </source>
</reference>
<evidence type="ECO:0000313" key="1">
    <source>
        <dbReference type="EMBL" id="KAJ4789105.1"/>
    </source>
</evidence>
<protein>
    <submittedName>
        <fullName evidence="1">Serine/threonine-protein phosphatase</fullName>
    </submittedName>
</protein>
<accession>A0AAV8FBU8</accession>
<proteinExistence type="predicted"/>
<keyword evidence="2" id="KW-1185">Reference proteome</keyword>
<evidence type="ECO:0000313" key="2">
    <source>
        <dbReference type="Proteomes" id="UP001140206"/>
    </source>
</evidence>
<dbReference type="Proteomes" id="UP001140206">
    <property type="component" value="Chromosome 2"/>
</dbReference>
<comment type="caution">
    <text evidence="1">The sequence shown here is derived from an EMBL/GenBank/DDBJ whole genome shotgun (WGS) entry which is preliminary data.</text>
</comment>
<gene>
    <name evidence="1" type="ORF">LUZ62_040351</name>
</gene>
<name>A0AAV8FBU8_9POAL</name>
<organism evidence="1 2">
    <name type="scientific">Rhynchospora pubera</name>
    <dbReference type="NCBI Taxonomy" id="906938"/>
    <lineage>
        <taxon>Eukaryota</taxon>
        <taxon>Viridiplantae</taxon>
        <taxon>Streptophyta</taxon>
        <taxon>Embryophyta</taxon>
        <taxon>Tracheophyta</taxon>
        <taxon>Spermatophyta</taxon>
        <taxon>Magnoliopsida</taxon>
        <taxon>Liliopsida</taxon>
        <taxon>Poales</taxon>
        <taxon>Cyperaceae</taxon>
        <taxon>Cyperoideae</taxon>
        <taxon>Rhynchosporeae</taxon>
        <taxon>Rhynchospora</taxon>
    </lineage>
</organism>
<dbReference type="EMBL" id="JAMFTS010000002">
    <property type="protein sequence ID" value="KAJ4789105.1"/>
    <property type="molecule type" value="Genomic_DNA"/>
</dbReference>
<sequence length="144" mass="17628">MSKLIQKTPTDCFRTTLHCIYFWIVTIYCPNRTMRQFGRYQDITDVPKNWEDVKKYFYQKRCDDDMAVLHEDFCERWLKLNEGDEDKVVETRPWTDKNLIEYLHWFREHMMVNLILNDVESKKPSSKQRYIPQELVMNSYVSRA</sequence>
<dbReference type="AlphaFoldDB" id="A0AAV8FBU8"/>